<name>A0A4S2MHC7_9PEZI</name>
<keyword evidence="2" id="KW-1133">Transmembrane helix</keyword>
<feature type="transmembrane region" description="Helical" evidence="2">
    <location>
        <begin position="982"/>
        <end position="1001"/>
    </location>
</feature>
<feature type="compositionally biased region" description="Basic and acidic residues" evidence="1">
    <location>
        <begin position="667"/>
        <end position="676"/>
    </location>
</feature>
<dbReference type="PANTHER" id="PTHR38426:SF1">
    <property type="entry name" value="MAINTENANCE OF TELOMERE CAPPING PROTEIN 4"/>
    <property type="match status" value="1"/>
</dbReference>
<evidence type="ECO:0000256" key="1">
    <source>
        <dbReference type="SAM" id="MobiDB-lite"/>
    </source>
</evidence>
<keyword evidence="4" id="KW-1185">Reference proteome</keyword>
<accession>A0A4S2MHC7</accession>
<feature type="compositionally biased region" description="Polar residues" evidence="1">
    <location>
        <begin position="93"/>
        <end position="104"/>
    </location>
</feature>
<dbReference type="STRING" id="341454.A0A4S2MHC7"/>
<evidence type="ECO:0000313" key="3">
    <source>
        <dbReference type="EMBL" id="TGZ76260.1"/>
    </source>
</evidence>
<dbReference type="Proteomes" id="UP000298138">
    <property type="component" value="Unassembled WGS sequence"/>
</dbReference>
<feature type="compositionally biased region" description="Pro residues" evidence="1">
    <location>
        <begin position="816"/>
        <end position="829"/>
    </location>
</feature>
<dbReference type="OrthoDB" id="5402622at2759"/>
<feature type="compositionally biased region" description="Basic residues" evidence="1">
    <location>
        <begin position="730"/>
        <end position="741"/>
    </location>
</feature>
<feature type="compositionally biased region" description="Polar residues" evidence="1">
    <location>
        <begin position="1"/>
        <end position="20"/>
    </location>
</feature>
<feature type="region of interest" description="Disordered" evidence="1">
    <location>
        <begin position="642"/>
        <end position="661"/>
    </location>
</feature>
<sequence>MQLSPSKTPRAISSSSSTDCTFAAPSGGDVHSPPPPTSSSSLQFLQDKNSRRTVSNPLSQRSRRTGAGGFLLDNAPTRTSLDRPRASLDRQNDYGTRQASSYGSASRYRDQPRDVEAEHMSTDPAAVVSMILSGAAKRREEAAAGQRRPSDRKPYGPDLRPARSPNNDLLGSGTATRPFLMGARPVSSGSIPRSPYSALSPPPAPVAEEFPRTKPFCFQDISHNDLATLSPVRERQPFDYSNAECSEATIQRTEKAKKTLELAHDFKKLLELYQYKSPGAKIAVYNPLQAIRDRRVRARKKIQLDVAQWENIAAVERWIEDVADSMVTPGGVQRGGCLPEPPEGGSARILKRPEIEWAVSPEELYADFYWRVRNEEKGRDLRRLKEERKSLDVRGVEKTTPWRSNGIYDMHHEQSPKIEKKAFQTHRLPPDGYEHHYHSTASTDTDSSSSDVDFDGVEHRQKQHRRRRKFGNLIGGSKNKSRKKAKENVSKEEVEEVEWVLSDHEEPSVPVSSPFTKQQQLDAEDAFNSVSSEEASGVEEVEDDMANNSVKAAVDPFSASGTGLGISGGTADHVVPSIAISLSPPRAKPKEDIEERLEEKRPSNPKKLLSKGKDAFTFRDRDAEDSRESLEILRPKKSLDLKEKGQKKLGKVKSRVDKLRSEVSKVEDYIPWKRDTGSAAPSPTTSNFTYSDDDIDAPFMRPDGTASASEMDDERKSRIGRQSLEVPRPSNHRRPSKHRSHFSTSQIGPLQKRLSMTSDRDSSPSRREPKLPYLPREPSPIRNVHIESLHDRERNPLILNTPSKARLPPAITTPKTPEPAKPKPTPPPQQQQRLYSRDPDGTKLAWLRAGIVARGISESLPLKPSHHPTCSSIHTDLDSLTVSTHRFNRTAASRLLHTASGVNDEITTLIPQLREIADECHRLESLTTTEMSKAIGSTREDLRRLRRRGRWKIRRMARIATSTLGWMVTVAMWAIWALYMSANLTFLVLISPVILVVRVVWRVVRVAGKWLLWLE</sequence>
<reference evidence="3 4" key="1">
    <citation type="submission" date="2019-04" db="EMBL/GenBank/DDBJ databases">
        <title>Comparative genomics and transcriptomics to analyze fruiting body development in filamentous ascomycetes.</title>
        <authorList>
            <consortium name="DOE Joint Genome Institute"/>
            <person name="Lutkenhaus R."/>
            <person name="Traeger S."/>
            <person name="Breuer J."/>
            <person name="Kuo A."/>
            <person name="Lipzen A."/>
            <person name="Pangilinan J."/>
            <person name="Dilworth D."/>
            <person name="Sandor L."/>
            <person name="Poggeler S."/>
            <person name="Barry K."/>
            <person name="Grigoriev I.V."/>
            <person name="Nowrousian M."/>
        </authorList>
    </citation>
    <scope>NUCLEOTIDE SEQUENCE [LARGE SCALE GENOMIC DNA]</scope>
    <source>
        <strain evidence="3 4">CBS 389.68</strain>
    </source>
</reference>
<feature type="region of interest" description="Disordered" evidence="1">
    <location>
        <begin position="1"/>
        <end position="181"/>
    </location>
</feature>
<feature type="compositionally biased region" description="Basic and acidic residues" evidence="1">
    <location>
        <begin position="588"/>
        <end position="602"/>
    </location>
</feature>
<feature type="compositionally biased region" description="Basic residues" evidence="1">
    <location>
        <begin position="461"/>
        <end position="470"/>
    </location>
</feature>
<feature type="transmembrane region" description="Helical" evidence="2">
    <location>
        <begin position="956"/>
        <end position="976"/>
    </location>
</feature>
<feature type="compositionally biased region" description="Polar residues" evidence="1">
    <location>
        <begin position="510"/>
        <end position="521"/>
    </location>
</feature>
<dbReference type="EMBL" id="ML220190">
    <property type="protein sequence ID" value="TGZ76260.1"/>
    <property type="molecule type" value="Genomic_DNA"/>
</dbReference>
<keyword evidence="2" id="KW-0472">Membrane</keyword>
<evidence type="ECO:0000313" key="4">
    <source>
        <dbReference type="Proteomes" id="UP000298138"/>
    </source>
</evidence>
<evidence type="ECO:0000256" key="2">
    <source>
        <dbReference type="SAM" id="Phobius"/>
    </source>
</evidence>
<feature type="compositionally biased region" description="Basic and acidic residues" evidence="1">
    <location>
        <begin position="107"/>
        <end position="121"/>
    </location>
</feature>
<feature type="compositionally biased region" description="Low complexity" evidence="1">
    <location>
        <begin position="439"/>
        <end position="451"/>
    </location>
</feature>
<dbReference type="AlphaFoldDB" id="A0A4S2MHC7"/>
<feature type="compositionally biased region" description="Polar residues" evidence="1">
    <location>
        <begin position="679"/>
        <end position="690"/>
    </location>
</feature>
<feature type="compositionally biased region" description="Basic and acidic residues" evidence="1">
    <location>
        <begin position="758"/>
        <end position="770"/>
    </location>
</feature>
<organism evidence="3 4">
    <name type="scientific">Ascodesmis nigricans</name>
    <dbReference type="NCBI Taxonomy" id="341454"/>
    <lineage>
        <taxon>Eukaryota</taxon>
        <taxon>Fungi</taxon>
        <taxon>Dikarya</taxon>
        <taxon>Ascomycota</taxon>
        <taxon>Pezizomycotina</taxon>
        <taxon>Pezizomycetes</taxon>
        <taxon>Pezizales</taxon>
        <taxon>Ascodesmidaceae</taxon>
        <taxon>Ascodesmis</taxon>
    </lineage>
</organism>
<feature type="compositionally biased region" description="Basic and acidic residues" evidence="1">
    <location>
        <begin position="137"/>
        <end position="155"/>
    </location>
</feature>
<feature type="compositionally biased region" description="Polar residues" evidence="1">
    <location>
        <begin position="42"/>
        <end position="60"/>
    </location>
</feature>
<keyword evidence="2" id="KW-0812">Transmembrane</keyword>
<feature type="compositionally biased region" description="Basic and acidic residues" evidence="1">
    <location>
        <begin position="784"/>
        <end position="795"/>
    </location>
</feature>
<feature type="compositionally biased region" description="Basic and acidic residues" evidence="1">
    <location>
        <begin position="611"/>
        <end position="629"/>
    </location>
</feature>
<feature type="region of interest" description="Disordered" evidence="1">
    <location>
        <begin position="667"/>
        <end position="840"/>
    </location>
</feature>
<feature type="compositionally biased region" description="Polar residues" evidence="1">
    <location>
        <begin position="164"/>
        <end position="175"/>
    </location>
</feature>
<dbReference type="InParanoid" id="A0A4S2MHC7"/>
<feature type="region of interest" description="Disordered" evidence="1">
    <location>
        <begin position="579"/>
        <end position="629"/>
    </location>
</feature>
<feature type="region of interest" description="Disordered" evidence="1">
    <location>
        <begin position="433"/>
        <end position="543"/>
    </location>
</feature>
<proteinExistence type="predicted"/>
<dbReference type="InterPro" id="IPR038769">
    <property type="entry name" value="MTC4"/>
</dbReference>
<dbReference type="PANTHER" id="PTHR38426">
    <property type="entry name" value="MAINTENANCE OF TELOMERE CAPPING PROTEIN 4"/>
    <property type="match status" value="1"/>
</dbReference>
<protein>
    <submittedName>
        <fullName evidence="3">Uncharacterized protein</fullName>
    </submittedName>
</protein>
<feature type="compositionally biased region" description="Basic and acidic residues" evidence="1">
    <location>
        <begin position="80"/>
        <end position="92"/>
    </location>
</feature>
<gene>
    <name evidence="3" type="ORF">EX30DRAFT_345029</name>
</gene>